<dbReference type="EMBL" id="QGKW02000007">
    <property type="protein sequence ID" value="KAF2618222.1"/>
    <property type="molecule type" value="Genomic_DNA"/>
</dbReference>
<evidence type="ECO:0000313" key="2">
    <source>
        <dbReference type="Proteomes" id="UP000712281"/>
    </source>
</evidence>
<evidence type="ECO:0000313" key="1">
    <source>
        <dbReference type="EMBL" id="KAF2618222.1"/>
    </source>
</evidence>
<protein>
    <submittedName>
        <fullName evidence="1">Uncharacterized protein</fullName>
    </submittedName>
</protein>
<comment type="caution">
    <text evidence="1">The sequence shown here is derived from an EMBL/GenBank/DDBJ whole genome shotgun (WGS) entry which is preliminary data.</text>
</comment>
<organism evidence="1 2">
    <name type="scientific">Brassica cretica</name>
    <name type="common">Mustard</name>
    <dbReference type="NCBI Taxonomy" id="69181"/>
    <lineage>
        <taxon>Eukaryota</taxon>
        <taxon>Viridiplantae</taxon>
        <taxon>Streptophyta</taxon>
        <taxon>Embryophyta</taxon>
        <taxon>Tracheophyta</taxon>
        <taxon>Spermatophyta</taxon>
        <taxon>Magnoliopsida</taxon>
        <taxon>eudicotyledons</taxon>
        <taxon>Gunneridae</taxon>
        <taxon>Pentapetalae</taxon>
        <taxon>rosids</taxon>
        <taxon>malvids</taxon>
        <taxon>Brassicales</taxon>
        <taxon>Brassicaceae</taxon>
        <taxon>Brassiceae</taxon>
        <taxon>Brassica</taxon>
    </lineage>
</organism>
<proteinExistence type="predicted"/>
<gene>
    <name evidence="1" type="ORF">F2Q68_00039340</name>
</gene>
<sequence length="185" mass="21337">MADNRDLKGKRPIEINYGSSPKEAFKRGERETKAYYRKTLVMCKEQTSAIVAKHEELVEVNRIQAKLELLHNIKSKKEQLRVDLRLAKRKMADVKVPHIGWFKLASILALPAPIPTAKGDKTRRKRQMTVDPFAASLEWLLHRRRSVILMQNRNNLSPYDLSPKCRAQRNAERSAQHGICKFVPA</sequence>
<name>A0A8S9MGS0_BRACR</name>
<dbReference type="Proteomes" id="UP000712281">
    <property type="component" value="Unassembled WGS sequence"/>
</dbReference>
<dbReference type="AlphaFoldDB" id="A0A8S9MGS0"/>
<accession>A0A8S9MGS0</accession>
<reference evidence="1" key="1">
    <citation type="submission" date="2019-12" db="EMBL/GenBank/DDBJ databases">
        <title>Genome sequencing and annotation of Brassica cretica.</title>
        <authorList>
            <person name="Studholme D.J."/>
            <person name="Sarris P.F."/>
        </authorList>
    </citation>
    <scope>NUCLEOTIDE SEQUENCE</scope>
    <source>
        <strain evidence="1">PFS-001/15</strain>
        <tissue evidence="1">Leaf</tissue>
    </source>
</reference>